<dbReference type="EC" id="1.14.-.-" evidence="3"/>
<name>A0A1L7CPS5_CORFL</name>
<dbReference type="Proteomes" id="UP000315353">
    <property type="component" value="Unassembled WGS sequence"/>
</dbReference>
<dbReference type="InterPro" id="IPR040503">
    <property type="entry name" value="TRHO_N"/>
</dbReference>
<dbReference type="SMART" id="SM00450">
    <property type="entry name" value="RHOD"/>
    <property type="match status" value="1"/>
</dbReference>
<protein>
    <recommendedName>
        <fullName evidence="3">tRNA uridine(34) hydroxylase</fullName>
        <ecNumber evidence="3">1.14.-.-</ecNumber>
    </recommendedName>
    <alternativeName>
        <fullName evidence="3">tRNA hydroxylation protein O</fullName>
    </alternativeName>
</protein>
<dbReference type="InterPro" id="IPR001763">
    <property type="entry name" value="Rhodanese-like_dom"/>
</dbReference>
<dbReference type="Gene3D" id="3.40.250.10">
    <property type="entry name" value="Rhodanese-like domain"/>
    <property type="match status" value="1"/>
</dbReference>
<dbReference type="GO" id="GO:0016705">
    <property type="term" value="F:oxidoreductase activity, acting on paired donors, with incorporation or reduction of molecular oxygen"/>
    <property type="evidence" value="ECO:0007669"/>
    <property type="project" value="UniProtKB-UniRule"/>
</dbReference>
<evidence type="ECO:0000256" key="3">
    <source>
        <dbReference type="HAMAP-Rule" id="MF_00469"/>
    </source>
</evidence>
<dbReference type="Pfam" id="PF00581">
    <property type="entry name" value="Rhodanese"/>
    <property type="match status" value="1"/>
</dbReference>
<comment type="catalytic activity">
    <reaction evidence="3">
        <text>uridine(34) in tRNA + AH2 + O2 = 5-hydroxyuridine(34) in tRNA + A + H2O</text>
        <dbReference type="Rhea" id="RHEA:64224"/>
        <dbReference type="Rhea" id="RHEA-COMP:11727"/>
        <dbReference type="Rhea" id="RHEA-COMP:13381"/>
        <dbReference type="ChEBI" id="CHEBI:13193"/>
        <dbReference type="ChEBI" id="CHEBI:15377"/>
        <dbReference type="ChEBI" id="CHEBI:15379"/>
        <dbReference type="ChEBI" id="CHEBI:17499"/>
        <dbReference type="ChEBI" id="CHEBI:65315"/>
        <dbReference type="ChEBI" id="CHEBI:136877"/>
    </reaction>
</comment>
<dbReference type="Gene3D" id="3.30.70.100">
    <property type="match status" value="1"/>
</dbReference>
<keyword evidence="7" id="KW-1185">Reference proteome</keyword>
<dbReference type="KEGG" id="cfc:CFLV_12320"/>
<dbReference type="HAMAP" id="MF_00469">
    <property type="entry name" value="TrhO"/>
    <property type="match status" value="1"/>
</dbReference>
<dbReference type="InterPro" id="IPR036873">
    <property type="entry name" value="Rhodanese-like_dom_sf"/>
</dbReference>
<dbReference type="SUPFAM" id="SSF52821">
    <property type="entry name" value="Rhodanese/Cell cycle control phosphatase"/>
    <property type="match status" value="1"/>
</dbReference>
<evidence type="ECO:0000259" key="4">
    <source>
        <dbReference type="PROSITE" id="PS50206"/>
    </source>
</evidence>
<evidence type="ECO:0000313" key="8">
    <source>
        <dbReference type="Proteomes" id="UP000315353"/>
    </source>
</evidence>
<evidence type="ECO:0000313" key="5">
    <source>
        <dbReference type="EMBL" id="APT87856.1"/>
    </source>
</evidence>
<dbReference type="Pfam" id="PF17773">
    <property type="entry name" value="UPF0176_N"/>
    <property type="match status" value="1"/>
</dbReference>
<organism evidence="5 7">
    <name type="scientific">Corynebacterium flavescens</name>
    <dbReference type="NCBI Taxonomy" id="28028"/>
    <lineage>
        <taxon>Bacteria</taxon>
        <taxon>Bacillati</taxon>
        <taxon>Actinomycetota</taxon>
        <taxon>Actinomycetes</taxon>
        <taxon>Mycobacteriales</taxon>
        <taxon>Corynebacteriaceae</taxon>
        <taxon>Corynebacterium</taxon>
    </lineage>
</organism>
<evidence type="ECO:0000313" key="6">
    <source>
        <dbReference type="EMBL" id="GEB97857.1"/>
    </source>
</evidence>
<dbReference type="NCBIfam" id="NF001134">
    <property type="entry name" value="PRK00142.1-2"/>
    <property type="match status" value="1"/>
</dbReference>
<dbReference type="EMBL" id="CP009246">
    <property type="protein sequence ID" value="APT87856.1"/>
    <property type="molecule type" value="Genomic_DNA"/>
</dbReference>
<dbReference type="InterPro" id="IPR022111">
    <property type="entry name" value="Rhodanese_C"/>
</dbReference>
<dbReference type="PANTHER" id="PTHR43268:SF6">
    <property type="entry name" value="THIOSULFATE SULFURTRANSFERASE_RHODANESE-LIKE DOMAIN-CONTAINING PROTEIN 2"/>
    <property type="match status" value="1"/>
</dbReference>
<reference evidence="5 7" key="1">
    <citation type="submission" date="2014-08" db="EMBL/GenBank/DDBJ databases">
        <title>Complete genome sequence of Corynebacterium flavescens OJ8(T)(=DSM 20296(T)), isolated from cheese.</title>
        <authorList>
            <person name="Ruckert C."/>
            <person name="Albersmeier A."/>
            <person name="Winkler A."/>
            <person name="Kalinowski J."/>
        </authorList>
    </citation>
    <scope>NUCLEOTIDE SEQUENCE [LARGE SCALE GENOMIC DNA]</scope>
    <source>
        <strain evidence="5 7">OJ8</strain>
    </source>
</reference>
<dbReference type="PANTHER" id="PTHR43268">
    <property type="entry name" value="THIOSULFATE SULFURTRANSFERASE/RHODANESE-LIKE DOMAIN-CONTAINING PROTEIN 2"/>
    <property type="match status" value="1"/>
</dbReference>
<dbReference type="InterPro" id="IPR020936">
    <property type="entry name" value="TrhO"/>
</dbReference>
<accession>A0A1L7CPS5</accession>
<dbReference type="CDD" id="cd01518">
    <property type="entry name" value="RHOD_YceA"/>
    <property type="match status" value="1"/>
</dbReference>
<keyword evidence="1 3" id="KW-0819">tRNA processing</keyword>
<keyword evidence="2 3" id="KW-0560">Oxidoreductase</keyword>
<dbReference type="EMBL" id="BJNB01000018">
    <property type="protein sequence ID" value="GEB97857.1"/>
    <property type="molecule type" value="Genomic_DNA"/>
</dbReference>
<dbReference type="PROSITE" id="PS50206">
    <property type="entry name" value="RHODANESE_3"/>
    <property type="match status" value="1"/>
</dbReference>
<comment type="similarity">
    <text evidence="3">Belongs to the TrhO family.</text>
</comment>
<gene>
    <name evidence="3" type="primary">trhO</name>
    <name evidence="6" type="ORF">CFL01nite_13520</name>
    <name evidence="5" type="ORF">CFLV_12320</name>
</gene>
<reference evidence="6 8" key="2">
    <citation type="submission" date="2019-06" db="EMBL/GenBank/DDBJ databases">
        <title>Whole genome shotgun sequence of Corynebacterium flavescens NBRC 14136.</title>
        <authorList>
            <person name="Hosoyama A."/>
            <person name="Uohara A."/>
            <person name="Ohji S."/>
            <person name="Ichikawa N."/>
        </authorList>
    </citation>
    <scope>NUCLEOTIDE SEQUENCE [LARGE SCALE GENOMIC DNA]</scope>
    <source>
        <strain evidence="6 8">NBRC 14136</strain>
    </source>
</reference>
<evidence type="ECO:0000256" key="1">
    <source>
        <dbReference type="ARBA" id="ARBA00022694"/>
    </source>
</evidence>
<dbReference type="Proteomes" id="UP000185479">
    <property type="component" value="Chromosome"/>
</dbReference>
<dbReference type="GeneID" id="82881447"/>
<dbReference type="STRING" id="28028.CFLV_12320"/>
<proteinExistence type="inferred from homology"/>
<dbReference type="RefSeq" id="WP_075730762.1">
    <property type="nucleotide sequence ID" value="NZ_BJNB01000018.1"/>
</dbReference>
<dbReference type="GO" id="GO:0006400">
    <property type="term" value="P:tRNA modification"/>
    <property type="evidence" value="ECO:0007669"/>
    <property type="project" value="UniProtKB-UniRule"/>
</dbReference>
<dbReference type="OrthoDB" id="9778326at2"/>
<sequence length="318" mass="35143">MSIGKILLYYCFTPLKDPEAVMLWQRTLCESLGLNGRILISSHGINGTVGGDMEACKRYVRATREYPGFKKMEFKWSEGSAADFPRLSVKVREEIVAFGSPKEIKVDAEGIVGGGVHLKPEQVNELVAERGDEVVFFDGRNAMEAEIGKFKNAVVPDVRTTHDFIAEIESGKYDWMKDKPVVSYCTGGIRCEILSALMKNRGFSEVYQIDGGIVRYGEKYGNEGLWEGSLYVFDKRMHHEFGQGVQDPGFIQLGHCVHCGVGTNSFHNCINEDTCRRQVLICADCASHVKTQHCGRVDCAEVAAAAAAETVPESRGLA</sequence>
<evidence type="ECO:0000313" key="7">
    <source>
        <dbReference type="Proteomes" id="UP000185479"/>
    </source>
</evidence>
<comment type="function">
    <text evidence="3">Catalyzes oxygen-dependent 5-hydroxyuridine (ho5U) modification at position 34 in tRNAs.</text>
</comment>
<feature type="domain" description="Rhodanese" evidence="4">
    <location>
        <begin position="130"/>
        <end position="225"/>
    </location>
</feature>
<dbReference type="Pfam" id="PF12368">
    <property type="entry name" value="Rhodanese_C"/>
    <property type="match status" value="1"/>
</dbReference>
<evidence type="ECO:0000256" key="2">
    <source>
        <dbReference type="ARBA" id="ARBA00023002"/>
    </source>
</evidence>
<dbReference type="AlphaFoldDB" id="A0A1L7CPS5"/>